<proteinExistence type="predicted"/>
<organism evidence="2">
    <name type="scientific">marine metagenome</name>
    <dbReference type="NCBI Taxonomy" id="408172"/>
    <lineage>
        <taxon>unclassified sequences</taxon>
        <taxon>metagenomes</taxon>
        <taxon>ecological metagenomes</taxon>
    </lineage>
</organism>
<dbReference type="CDD" id="cd00311">
    <property type="entry name" value="TIM"/>
    <property type="match status" value="1"/>
</dbReference>
<dbReference type="Gene3D" id="3.20.20.70">
    <property type="entry name" value="Aldolase class I"/>
    <property type="match status" value="1"/>
</dbReference>
<dbReference type="GO" id="GO:0006096">
    <property type="term" value="P:glycolytic process"/>
    <property type="evidence" value="ECO:0007669"/>
    <property type="project" value="TreeGrafter"/>
</dbReference>
<dbReference type="GO" id="GO:0046166">
    <property type="term" value="P:glyceraldehyde-3-phosphate biosynthetic process"/>
    <property type="evidence" value="ECO:0007669"/>
    <property type="project" value="TreeGrafter"/>
</dbReference>
<keyword evidence="1" id="KW-0413">Isomerase</keyword>
<dbReference type="AlphaFoldDB" id="A0A381P0M2"/>
<sequence>MLWIGTSWKMNHDLPATKRYIKAIIKNSRFFDNPKINFFVIPPYTSLMMFQNSKKKLPIMYGAQNIHWDESGAYTGEISVKMIKSCGSQIVELGHSERIKFFNENLKLINKKINLALKYNLIPLVCIGEKKIEKDLIKRKKILKYQLNIIFQKIKCKKNQQILLAYEPIWAIGKNNKAASIKYCNESIQFIKEYSLKKIKTRSKKISVLYGGSVDEKNCSDFIKSEFIDGIFIGRAALKVNNFIKICKESLRT</sequence>
<dbReference type="InterPro" id="IPR013785">
    <property type="entry name" value="Aldolase_TIM"/>
</dbReference>
<accession>A0A381P0M2</accession>
<dbReference type="PANTHER" id="PTHR21139:SF2">
    <property type="entry name" value="TRIOSEPHOSPHATE ISOMERASE"/>
    <property type="match status" value="1"/>
</dbReference>
<dbReference type="GO" id="GO:0006094">
    <property type="term" value="P:gluconeogenesis"/>
    <property type="evidence" value="ECO:0007669"/>
    <property type="project" value="TreeGrafter"/>
</dbReference>
<reference evidence="2" key="1">
    <citation type="submission" date="2018-05" db="EMBL/GenBank/DDBJ databases">
        <authorList>
            <person name="Lanie J.A."/>
            <person name="Ng W.-L."/>
            <person name="Kazmierczak K.M."/>
            <person name="Andrzejewski T.M."/>
            <person name="Davidsen T.M."/>
            <person name="Wayne K.J."/>
            <person name="Tettelin H."/>
            <person name="Glass J.I."/>
            <person name="Rusch D."/>
            <person name="Podicherti R."/>
            <person name="Tsui H.-C.T."/>
            <person name="Winkler M.E."/>
        </authorList>
    </citation>
    <scope>NUCLEOTIDE SEQUENCE</scope>
</reference>
<dbReference type="InterPro" id="IPR035990">
    <property type="entry name" value="TIM_sf"/>
</dbReference>
<evidence type="ECO:0000256" key="1">
    <source>
        <dbReference type="ARBA" id="ARBA00023235"/>
    </source>
</evidence>
<dbReference type="PANTHER" id="PTHR21139">
    <property type="entry name" value="TRIOSEPHOSPHATE ISOMERASE"/>
    <property type="match status" value="1"/>
</dbReference>
<evidence type="ECO:0000313" key="2">
    <source>
        <dbReference type="EMBL" id="SUZ60465.1"/>
    </source>
</evidence>
<dbReference type="PROSITE" id="PS00171">
    <property type="entry name" value="TIM_1"/>
    <property type="match status" value="1"/>
</dbReference>
<dbReference type="SUPFAM" id="SSF51351">
    <property type="entry name" value="Triosephosphate isomerase (TIM)"/>
    <property type="match status" value="1"/>
</dbReference>
<dbReference type="GO" id="GO:0005829">
    <property type="term" value="C:cytosol"/>
    <property type="evidence" value="ECO:0007669"/>
    <property type="project" value="TreeGrafter"/>
</dbReference>
<dbReference type="EMBL" id="UINC01000744">
    <property type="protein sequence ID" value="SUZ60465.1"/>
    <property type="molecule type" value="Genomic_DNA"/>
</dbReference>
<dbReference type="InterPro" id="IPR020861">
    <property type="entry name" value="Triosephosphate_isomerase_AS"/>
</dbReference>
<protein>
    <recommendedName>
        <fullName evidence="3">Triosephosphate isomerase</fullName>
    </recommendedName>
</protein>
<gene>
    <name evidence="2" type="ORF">METZ01_LOCUS13319</name>
</gene>
<dbReference type="PROSITE" id="PS51440">
    <property type="entry name" value="TIM_2"/>
    <property type="match status" value="1"/>
</dbReference>
<dbReference type="GO" id="GO:0019563">
    <property type="term" value="P:glycerol catabolic process"/>
    <property type="evidence" value="ECO:0007669"/>
    <property type="project" value="TreeGrafter"/>
</dbReference>
<name>A0A381P0M2_9ZZZZ</name>
<dbReference type="GO" id="GO:0004807">
    <property type="term" value="F:triose-phosphate isomerase activity"/>
    <property type="evidence" value="ECO:0007669"/>
    <property type="project" value="InterPro"/>
</dbReference>
<dbReference type="InterPro" id="IPR000652">
    <property type="entry name" value="Triosephosphate_isomerase"/>
</dbReference>
<evidence type="ECO:0008006" key="3">
    <source>
        <dbReference type="Google" id="ProtNLM"/>
    </source>
</evidence>
<dbReference type="Pfam" id="PF00121">
    <property type="entry name" value="TIM"/>
    <property type="match status" value="1"/>
</dbReference>